<dbReference type="Proteomes" id="UP000032702">
    <property type="component" value="Unassembled WGS sequence"/>
</dbReference>
<accession>Q08N02</accession>
<sequence>EDGLGGLLERIDEQRHRGLHLRPGHPGQECVRFGRSFDEHRVGLKLLERGPHAARAARPVVPYAEHVDLRARFSAHSTSMHAR</sequence>
<evidence type="ECO:0000313" key="2">
    <source>
        <dbReference type="Proteomes" id="UP000032702"/>
    </source>
</evidence>
<name>Q08N02_STIAD</name>
<proteinExistence type="predicted"/>
<comment type="caution">
    <text evidence="1">The sequence shown here is derived from an EMBL/GenBank/DDBJ whole genome shotgun (WGS) entry which is preliminary data.</text>
</comment>
<organism evidence="1 2">
    <name type="scientific">Stigmatella aurantiaca (strain DW4/3-1)</name>
    <dbReference type="NCBI Taxonomy" id="378806"/>
    <lineage>
        <taxon>Bacteria</taxon>
        <taxon>Pseudomonadati</taxon>
        <taxon>Myxococcota</taxon>
        <taxon>Myxococcia</taxon>
        <taxon>Myxococcales</taxon>
        <taxon>Cystobacterineae</taxon>
        <taxon>Archangiaceae</taxon>
        <taxon>Stigmatella</taxon>
    </lineage>
</organism>
<evidence type="ECO:0000313" key="1">
    <source>
        <dbReference type="EMBL" id="EAU61860.1"/>
    </source>
</evidence>
<reference evidence="1 2" key="1">
    <citation type="submission" date="2006-04" db="EMBL/GenBank/DDBJ databases">
        <authorList>
            <person name="Nierman W.C."/>
        </authorList>
    </citation>
    <scope>NUCLEOTIDE SEQUENCE [LARGE SCALE GENOMIC DNA]</scope>
    <source>
        <strain evidence="1 2">DW4/3-1</strain>
    </source>
</reference>
<feature type="non-terminal residue" evidence="1">
    <location>
        <position position="1"/>
    </location>
</feature>
<dbReference type="AlphaFoldDB" id="Q08N02"/>
<dbReference type="EMBL" id="AAMD01000315">
    <property type="protein sequence ID" value="EAU61860.1"/>
    <property type="molecule type" value="Genomic_DNA"/>
</dbReference>
<protein>
    <submittedName>
        <fullName evidence="1">Uncharacterized protein</fullName>
    </submittedName>
</protein>
<gene>
    <name evidence="1" type="ORF">STIAU_4549</name>
</gene>